<dbReference type="Proteomes" id="UP000652219">
    <property type="component" value="Unassembled WGS sequence"/>
</dbReference>
<name>A0A8H6J8P3_9PEZI</name>
<proteinExistence type="predicted"/>
<evidence type="ECO:0000313" key="2">
    <source>
        <dbReference type="EMBL" id="KAF6808178.1"/>
    </source>
</evidence>
<protein>
    <submittedName>
        <fullName evidence="2">Esterase family protein</fullName>
    </submittedName>
</protein>
<accession>A0A8H6J8P3</accession>
<organism evidence="2 3">
    <name type="scientific">Colletotrichum sojae</name>
    <dbReference type="NCBI Taxonomy" id="2175907"/>
    <lineage>
        <taxon>Eukaryota</taxon>
        <taxon>Fungi</taxon>
        <taxon>Dikarya</taxon>
        <taxon>Ascomycota</taxon>
        <taxon>Pezizomycotina</taxon>
        <taxon>Sordariomycetes</taxon>
        <taxon>Hypocreomycetidae</taxon>
        <taxon>Glomerellales</taxon>
        <taxon>Glomerellaceae</taxon>
        <taxon>Colletotrichum</taxon>
        <taxon>Colletotrichum orchidearum species complex</taxon>
    </lineage>
</organism>
<gene>
    <name evidence="2" type="ORF">CSOJ01_07687</name>
</gene>
<comment type="caution">
    <text evidence="2">The sequence shown here is derived from an EMBL/GenBank/DDBJ whole genome shotgun (WGS) entry which is preliminary data.</text>
</comment>
<feature type="signal peptide" evidence="1">
    <location>
        <begin position="1"/>
        <end position="23"/>
    </location>
</feature>
<dbReference type="EMBL" id="WIGN01000122">
    <property type="protein sequence ID" value="KAF6808178.1"/>
    <property type="molecule type" value="Genomic_DNA"/>
</dbReference>
<keyword evidence="3" id="KW-1185">Reference proteome</keyword>
<sequence>MRILFSRLLALSAPSTSHLPVWASPIDGGDGVHRSMARDDNYRPSTQVNVNFASGEGGLNAEQKQYTRAEMSWAYDMARAARDGLKYGGYHEHFS</sequence>
<evidence type="ECO:0000256" key="1">
    <source>
        <dbReference type="SAM" id="SignalP"/>
    </source>
</evidence>
<evidence type="ECO:0000313" key="3">
    <source>
        <dbReference type="Proteomes" id="UP000652219"/>
    </source>
</evidence>
<dbReference type="AlphaFoldDB" id="A0A8H6J8P3"/>
<feature type="chain" id="PRO_5034364279" evidence="1">
    <location>
        <begin position="24"/>
        <end position="95"/>
    </location>
</feature>
<keyword evidence="1" id="KW-0732">Signal</keyword>
<reference evidence="2 3" key="1">
    <citation type="journal article" date="2020" name="Phytopathology">
        <title>Genome Sequence Resources of Colletotrichum truncatum, C. plurivorum, C. musicola, and C. sojae: Four Species Pathogenic to Soybean (Glycine max).</title>
        <authorList>
            <person name="Rogerio F."/>
            <person name="Boufleur T.R."/>
            <person name="Ciampi-Guillardi M."/>
            <person name="Sukno S.A."/>
            <person name="Thon M.R."/>
            <person name="Massola Junior N.S."/>
            <person name="Baroncelli R."/>
        </authorList>
    </citation>
    <scope>NUCLEOTIDE SEQUENCE [LARGE SCALE GENOMIC DNA]</scope>
    <source>
        <strain evidence="2 3">LFN0009</strain>
    </source>
</reference>